<name>A0A840SQQ6_9RHOB</name>
<comment type="caution">
    <text evidence="1">The sequence shown here is derived from an EMBL/GenBank/DDBJ whole genome shotgun (WGS) entry which is preliminary data.</text>
</comment>
<dbReference type="SUPFAM" id="SSF52540">
    <property type="entry name" value="P-loop containing nucleoside triphosphate hydrolases"/>
    <property type="match status" value="1"/>
</dbReference>
<dbReference type="Gene3D" id="3.40.50.300">
    <property type="entry name" value="P-loop containing nucleotide triphosphate hydrolases"/>
    <property type="match status" value="1"/>
</dbReference>
<evidence type="ECO:0000313" key="1">
    <source>
        <dbReference type="EMBL" id="MBB5224397.1"/>
    </source>
</evidence>
<proteinExistence type="predicted"/>
<keyword evidence="2" id="KW-1185">Reference proteome</keyword>
<dbReference type="Pfam" id="PF13469">
    <property type="entry name" value="Sulfotransfer_3"/>
    <property type="match status" value="1"/>
</dbReference>
<accession>A0A840SQQ6</accession>
<evidence type="ECO:0000313" key="2">
    <source>
        <dbReference type="Proteomes" id="UP000549457"/>
    </source>
</evidence>
<sequence>MLDEQASFPDMTIADLASRPGDRSPILVTGAPRSGSTWLGNVLCLAPNVGFVHEPFNQYCSQGLCRADFPHSFVQVTEENEAHYLEAMRDTLAWRFSLRAELRAIPTRSKPRPPRALARLVRDYAYFEQMRRKDARMVIKDPIALFSADWIARRFGAKVVVLVRHPAGFVASMQAAGFKMNFEAFSQQPALMEGRLAPFADEIRAAPRLSPSLEANTLLWRILHHHIDLLAQEHPDWIFVRHEDLSRDPETAFPPLFERLGLPFTDEVRAGLTQFTSDQPAIGRFSLFGTRRRTMRSSAASMRSYRSRLTPEEIATIRRLASPIWERFYDASDW</sequence>
<protein>
    <recommendedName>
        <fullName evidence="3">Sulfotransferase</fullName>
    </recommendedName>
</protein>
<dbReference type="InterPro" id="IPR027417">
    <property type="entry name" value="P-loop_NTPase"/>
</dbReference>
<organism evidence="1 2">
    <name type="scientific">Amaricoccus macauensis</name>
    <dbReference type="NCBI Taxonomy" id="57001"/>
    <lineage>
        <taxon>Bacteria</taxon>
        <taxon>Pseudomonadati</taxon>
        <taxon>Pseudomonadota</taxon>
        <taxon>Alphaproteobacteria</taxon>
        <taxon>Rhodobacterales</taxon>
        <taxon>Paracoccaceae</taxon>
        <taxon>Amaricoccus</taxon>
    </lineage>
</organism>
<dbReference type="Proteomes" id="UP000549457">
    <property type="component" value="Unassembled WGS sequence"/>
</dbReference>
<dbReference type="RefSeq" id="WP_184155030.1">
    <property type="nucleotide sequence ID" value="NZ_JACHFM010000007.1"/>
</dbReference>
<dbReference type="AlphaFoldDB" id="A0A840SQQ6"/>
<dbReference type="EMBL" id="JACHFM010000007">
    <property type="protein sequence ID" value="MBB5224397.1"/>
    <property type="molecule type" value="Genomic_DNA"/>
</dbReference>
<gene>
    <name evidence="1" type="ORF">HNP73_004367</name>
</gene>
<evidence type="ECO:0008006" key="3">
    <source>
        <dbReference type="Google" id="ProtNLM"/>
    </source>
</evidence>
<reference evidence="1 2" key="1">
    <citation type="submission" date="2020-08" db="EMBL/GenBank/DDBJ databases">
        <title>Genomic Encyclopedia of Type Strains, Phase IV (KMG-IV): sequencing the most valuable type-strain genomes for metagenomic binning, comparative biology and taxonomic classification.</title>
        <authorList>
            <person name="Goeker M."/>
        </authorList>
    </citation>
    <scope>NUCLEOTIDE SEQUENCE [LARGE SCALE GENOMIC DNA]</scope>
    <source>
        <strain evidence="1 2">DSM 101730</strain>
    </source>
</reference>